<evidence type="ECO:0000256" key="1">
    <source>
        <dbReference type="SAM" id="Phobius"/>
    </source>
</evidence>
<comment type="caution">
    <text evidence="2">The sequence shown here is derived from an EMBL/GenBank/DDBJ whole genome shotgun (WGS) entry which is preliminary data.</text>
</comment>
<feature type="transmembrane region" description="Helical" evidence="1">
    <location>
        <begin position="89"/>
        <end position="109"/>
    </location>
</feature>
<evidence type="ECO:0000313" key="3">
    <source>
        <dbReference type="Proteomes" id="UP000587527"/>
    </source>
</evidence>
<dbReference type="AlphaFoldDB" id="A0A841BN47"/>
<sequence length="268" mass="29110">MTAPRLPELIRFGQRIAVRMKELELIDRSFTIAASAFVALLPAILLISGAFEPTGQTSVVATEIINRMGLDGIAADAVRVLLPRGQSRFYLIGLFITVYGAFSLSRRATRLYAAIWQVPVLRLPQQWRGLVWVAMQLIEVTAVAVLRDQARDARPLPKLLLFAGAIAVWFGVELLAQRLITLGRIPWNRLTVAAGLVALGRLLVAIWTVVYLARSLTQQAEQYGPVGVVFSIFTSLFVLIGAVMLATLLAAVLTERAPATEPAPAAAG</sequence>
<reference evidence="2 3" key="1">
    <citation type="submission" date="2020-08" db="EMBL/GenBank/DDBJ databases">
        <title>Sequencing the genomes of 1000 actinobacteria strains.</title>
        <authorList>
            <person name="Klenk H.-P."/>
        </authorList>
    </citation>
    <scope>NUCLEOTIDE SEQUENCE [LARGE SCALE GENOMIC DNA]</scope>
    <source>
        <strain evidence="2 3">DSM 45362</strain>
    </source>
</reference>
<feature type="transmembrane region" description="Helical" evidence="1">
    <location>
        <begin position="30"/>
        <end position="51"/>
    </location>
</feature>
<keyword evidence="1" id="KW-0812">Transmembrane</keyword>
<dbReference type="RefSeq" id="WP_184833907.1">
    <property type="nucleotide sequence ID" value="NZ_JACHMN010000002.1"/>
</dbReference>
<feature type="transmembrane region" description="Helical" evidence="1">
    <location>
        <begin position="159"/>
        <end position="180"/>
    </location>
</feature>
<dbReference type="EMBL" id="JACHMN010000002">
    <property type="protein sequence ID" value="MBB5868172.1"/>
    <property type="molecule type" value="Genomic_DNA"/>
</dbReference>
<proteinExistence type="predicted"/>
<feature type="transmembrane region" description="Helical" evidence="1">
    <location>
        <begin position="192"/>
        <end position="213"/>
    </location>
</feature>
<gene>
    <name evidence="2" type="ORF">F4553_001551</name>
</gene>
<protein>
    <submittedName>
        <fullName evidence="2">Membrane protein</fullName>
    </submittedName>
</protein>
<name>A0A841BN47_9ACTN</name>
<keyword evidence="1" id="KW-0472">Membrane</keyword>
<keyword evidence="1" id="KW-1133">Transmembrane helix</keyword>
<dbReference type="Proteomes" id="UP000587527">
    <property type="component" value="Unassembled WGS sequence"/>
</dbReference>
<feature type="transmembrane region" description="Helical" evidence="1">
    <location>
        <begin position="225"/>
        <end position="253"/>
    </location>
</feature>
<accession>A0A841BN47</accession>
<evidence type="ECO:0000313" key="2">
    <source>
        <dbReference type="EMBL" id="MBB5868172.1"/>
    </source>
</evidence>
<organism evidence="2 3">
    <name type="scientific">Allocatelliglobosispora scoriae</name>
    <dbReference type="NCBI Taxonomy" id="643052"/>
    <lineage>
        <taxon>Bacteria</taxon>
        <taxon>Bacillati</taxon>
        <taxon>Actinomycetota</taxon>
        <taxon>Actinomycetes</taxon>
        <taxon>Micromonosporales</taxon>
        <taxon>Micromonosporaceae</taxon>
        <taxon>Allocatelliglobosispora</taxon>
    </lineage>
</organism>
<keyword evidence="3" id="KW-1185">Reference proteome</keyword>